<keyword evidence="3" id="KW-0210">Decarboxylase</keyword>
<evidence type="ECO:0000256" key="5">
    <source>
        <dbReference type="ARBA" id="ARBA00023239"/>
    </source>
</evidence>
<dbReference type="GO" id="GO:0044205">
    <property type="term" value="P:'de novo' UMP biosynthetic process"/>
    <property type="evidence" value="ECO:0007669"/>
    <property type="project" value="UniProtKB-UniPathway"/>
</dbReference>
<name>A0A3G6J6S2_9CORY</name>
<keyword evidence="10" id="KW-1185">Reference proteome</keyword>
<dbReference type="GO" id="GO:0006207">
    <property type="term" value="P:'de novo' pyrimidine nucleobase biosynthetic process"/>
    <property type="evidence" value="ECO:0007669"/>
    <property type="project" value="InterPro"/>
</dbReference>
<dbReference type="InterPro" id="IPR018089">
    <property type="entry name" value="OMPdecase_AS"/>
</dbReference>
<comment type="pathway">
    <text evidence="1">Pyrimidine metabolism; UMP biosynthesis via de novo pathway; UMP from orotate: step 2/2.</text>
</comment>
<keyword evidence="4" id="KW-0665">Pyrimidine biosynthesis</keyword>
<dbReference type="NCBIfam" id="TIGR02127">
    <property type="entry name" value="pyrF_sub2"/>
    <property type="match status" value="1"/>
</dbReference>
<evidence type="ECO:0000256" key="3">
    <source>
        <dbReference type="ARBA" id="ARBA00022793"/>
    </source>
</evidence>
<evidence type="ECO:0000313" key="10">
    <source>
        <dbReference type="Proteomes" id="UP000269019"/>
    </source>
</evidence>
<dbReference type="PANTHER" id="PTHR43375">
    <property type="entry name" value="OROTIDINE 5'-PHOSPHATE DECARBOXYLASE"/>
    <property type="match status" value="1"/>
</dbReference>
<dbReference type="CDD" id="cd04725">
    <property type="entry name" value="OMP_decarboxylase_like"/>
    <property type="match status" value="1"/>
</dbReference>
<dbReference type="Pfam" id="PF00215">
    <property type="entry name" value="OMPdecase"/>
    <property type="match status" value="1"/>
</dbReference>
<comment type="similarity">
    <text evidence="2">Belongs to the OMP decarboxylase family. Type 2 subfamily.</text>
</comment>
<gene>
    <name evidence="9" type="ORF">CCHOA_06285</name>
</gene>
<keyword evidence="5" id="KW-0456">Lyase</keyword>
<evidence type="ECO:0000256" key="7">
    <source>
        <dbReference type="NCBIfam" id="TIGR02127"/>
    </source>
</evidence>
<dbReference type="AlphaFoldDB" id="A0A3G6J6S2"/>
<evidence type="ECO:0000256" key="1">
    <source>
        <dbReference type="ARBA" id="ARBA00004861"/>
    </source>
</evidence>
<comment type="catalytic activity">
    <reaction evidence="6">
        <text>orotidine 5'-phosphate + H(+) = UMP + CO2</text>
        <dbReference type="Rhea" id="RHEA:11596"/>
        <dbReference type="ChEBI" id="CHEBI:15378"/>
        <dbReference type="ChEBI" id="CHEBI:16526"/>
        <dbReference type="ChEBI" id="CHEBI:57538"/>
        <dbReference type="ChEBI" id="CHEBI:57865"/>
        <dbReference type="EC" id="4.1.1.23"/>
    </reaction>
</comment>
<dbReference type="InterPro" id="IPR001754">
    <property type="entry name" value="OMPdeCOase_dom"/>
</dbReference>
<dbReference type="InterPro" id="IPR011995">
    <property type="entry name" value="OMPdecase_type-2"/>
</dbReference>
<dbReference type="InterPro" id="IPR011060">
    <property type="entry name" value="RibuloseP-bd_barrel"/>
</dbReference>
<dbReference type="EC" id="4.1.1.23" evidence="7"/>
<evidence type="ECO:0000313" key="9">
    <source>
        <dbReference type="EMBL" id="AZA13656.1"/>
    </source>
</evidence>
<evidence type="ECO:0000256" key="6">
    <source>
        <dbReference type="ARBA" id="ARBA00049157"/>
    </source>
</evidence>
<dbReference type="SUPFAM" id="SSF51366">
    <property type="entry name" value="Ribulose-phoshate binding barrel"/>
    <property type="match status" value="1"/>
</dbReference>
<dbReference type="KEGG" id="ccho:CCHOA_06285"/>
<organism evidence="9 10">
    <name type="scientific">Corynebacterium choanae</name>
    <dbReference type="NCBI Taxonomy" id="1862358"/>
    <lineage>
        <taxon>Bacteria</taxon>
        <taxon>Bacillati</taxon>
        <taxon>Actinomycetota</taxon>
        <taxon>Actinomycetes</taxon>
        <taxon>Mycobacteriales</taxon>
        <taxon>Corynebacteriaceae</taxon>
        <taxon>Corynebacterium</taxon>
    </lineage>
</organism>
<protein>
    <recommendedName>
        <fullName evidence="7">Orotidine-5'-phosphate decarboxylase</fullName>
        <ecNumber evidence="7">4.1.1.23</ecNumber>
    </recommendedName>
</protein>
<dbReference type="InterPro" id="IPR013785">
    <property type="entry name" value="Aldolase_TIM"/>
</dbReference>
<accession>A0A3G6J6S2</accession>
<dbReference type="PROSITE" id="PS00156">
    <property type="entry name" value="OMPDECASE"/>
    <property type="match status" value="1"/>
</dbReference>
<dbReference type="UniPathway" id="UPA00070">
    <property type="reaction ID" value="UER00120"/>
</dbReference>
<dbReference type="RefSeq" id="WP_123928036.1">
    <property type="nucleotide sequence ID" value="NZ_CP033896.1"/>
</dbReference>
<dbReference type="SMART" id="SM00934">
    <property type="entry name" value="OMPdecase"/>
    <property type="match status" value="1"/>
</dbReference>
<dbReference type="EMBL" id="CP033896">
    <property type="protein sequence ID" value="AZA13656.1"/>
    <property type="molecule type" value="Genomic_DNA"/>
</dbReference>
<dbReference type="Proteomes" id="UP000269019">
    <property type="component" value="Chromosome"/>
</dbReference>
<dbReference type="PANTHER" id="PTHR43375:SF1">
    <property type="entry name" value="OROTIDINE 5'-PHOSPHATE DECARBOXYLASE"/>
    <property type="match status" value="1"/>
</dbReference>
<dbReference type="Gene3D" id="3.20.20.70">
    <property type="entry name" value="Aldolase class I"/>
    <property type="match status" value="1"/>
</dbReference>
<dbReference type="OrthoDB" id="9808470at2"/>
<evidence type="ECO:0000256" key="2">
    <source>
        <dbReference type="ARBA" id="ARBA00008847"/>
    </source>
</evidence>
<evidence type="ECO:0000259" key="8">
    <source>
        <dbReference type="SMART" id="SM00934"/>
    </source>
</evidence>
<dbReference type="GO" id="GO:0004590">
    <property type="term" value="F:orotidine-5'-phosphate decarboxylase activity"/>
    <property type="evidence" value="ECO:0007669"/>
    <property type="project" value="UniProtKB-UniRule"/>
</dbReference>
<sequence>MSNLAQLTFGERLCDAVNKYGPVCAGIDPHPHLLRAWGLDTTPEGLDTFTNRCVEAFVDAAAIVKPQIAFFEAYGSAGLRVYEEACRRLRQAGTLVLADAKRGDIGSTMAAYAQAWLAPGSPLEADAVTVSPYLGFGSLQEAVSLAQTHGKGVFVLAATSNPDGPSIQHAVDTNGTRLDAQIVAHVANANAEAARHGQLGAIGIVLGATVADPPALTNLNGPVLMPGVGAQGATFADVAQLTANVEALALPSLSRSLLQSGPAVADLRKAVWLANEQACATAGVSNQ</sequence>
<evidence type="ECO:0000256" key="4">
    <source>
        <dbReference type="ARBA" id="ARBA00022975"/>
    </source>
</evidence>
<reference evidence="9 10" key="1">
    <citation type="submission" date="2018-11" db="EMBL/GenBank/DDBJ databases">
        <authorList>
            <person name="Kleinhagauer T."/>
            <person name="Glaeser S.P."/>
            <person name="Spergser J."/>
            <person name="Ruckert C."/>
            <person name="Kaempfer P."/>
            <person name="Busse H.-J."/>
        </authorList>
    </citation>
    <scope>NUCLEOTIDE SEQUENCE [LARGE SCALE GENOMIC DNA]</scope>
    <source>
        <strain evidence="9 10">200CH</strain>
    </source>
</reference>
<feature type="domain" description="Orotidine 5'-phosphate decarboxylase" evidence="8">
    <location>
        <begin position="22"/>
        <end position="270"/>
    </location>
</feature>
<proteinExistence type="inferred from homology"/>